<keyword evidence="4" id="KW-0539">Nucleus</keyword>
<feature type="domain" description="Zn(2)-C6 fungal-type" evidence="6">
    <location>
        <begin position="33"/>
        <end position="63"/>
    </location>
</feature>
<evidence type="ECO:0000256" key="1">
    <source>
        <dbReference type="ARBA" id="ARBA00023015"/>
    </source>
</evidence>
<dbReference type="HOGENOM" id="CLU_031808_0_0_1"/>
<dbReference type="CDD" id="cd00067">
    <property type="entry name" value="GAL4"/>
    <property type="match status" value="1"/>
</dbReference>
<keyword evidence="8" id="KW-1185">Reference proteome</keyword>
<dbReference type="Pfam" id="PF11905">
    <property type="entry name" value="DUF3425"/>
    <property type="match status" value="1"/>
</dbReference>
<feature type="compositionally biased region" description="Polar residues" evidence="5">
    <location>
        <begin position="159"/>
        <end position="171"/>
    </location>
</feature>
<dbReference type="GO" id="GO:0003677">
    <property type="term" value="F:DNA binding"/>
    <property type="evidence" value="ECO:0007669"/>
    <property type="project" value="UniProtKB-KW"/>
</dbReference>
<evidence type="ECO:0000256" key="3">
    <source>
        <dbReference type="ARBA" id="ARBA00023163"/>
    </source>
</evidence>
<dbReference type="InterPro" id="IPR021833">
    <property type="entry name" value="DUF3425"/>
</dbReference>
<dbReference type="Pfam" id="PF00172">
    <property type="entry name" value="Zn_clus"/>
    <property type="match status" value="1"/>
</dbReference>
<dbReference type="InterPro" id="IPR053187">
    <property type="entry name" value="Notoamide_regulator"/>
</dbReference>
<dbReference type="OrthoDB" id="4356994at2759"/>
<keyword evidence="1" id="KW-0805">Transcription regulation</keyword>
<dbReference type="GeneID" id="27699097"/>
<dbReference type="PANTHER" id="PTHR47256">
    <property type="entry name" value="ZN(II)2CYS6 TRANSCRIPTION FACTOR (EUROFUNG)-RELATED"/>
    <property type="match status" value="1"/>
</dbReference>
<evidence type="ECO:0000259" key="6">
    <source>
        <dbReference type="PROSITE" id="PS50048"/>
    </source>
</evidence>
<dbReference type="InterPro" id="IPR001138">
    <property type="entry name" value="Zn2Cys6_DnaBD"/>
</dbReference>
<evidence type="ECO:0000256" key="5">
    <source>
        <dbReference type="SAM" id="MobiDB-lite"/>
    </source>
</evidence>
<dbReference type="GO" id="GO:0008270">
    <property type="term" value="F:zinc ion binding"/>
    <property type="evidence" value="ECO:0007669"/>
    <property type="project" value="InterPro"/>
</dbReference>
<feature type="compositionally biased region" description="Polar residues" evidence="5">
    <location>
        <begin position="264"/>
        <end position="289"/>
    </location>
</feature>
<reference evidence="7" key="1">
    <citation type="submission" date="2015-01" db="EMBL/GenBank/DDBJ databases">
        <title>The Genome Sequence of Cladophialophora bantiana CBS 173.52.</title>
        <authorList>
            <consortium name="The Broad Institute Genomics Platform"/>
            <person name="Cuomo C."/>
            <person name="de Hoog S."/>
            <person name="Gorbushina A."/>
            <person name="Stielow B."/>
            <person name="Teixiera M."/>
            <person name="Abouelleil A."/>
            <person name="Chapman S.B."/>
            <person name="Priest M."/>
            <person name="Young S.K."/>
            <person name="Wortman J."/>
            <person name="Nusbaum C."/>
            <person name="Birren B."/>
        </authorList>
    </citation>
    <scope>NUCLEOTIDE SEQUENCE [LARGE SCALE GENOMIC DNA]</scope>
    <source>
        <strain evidence="7">CBS 173.52</strain>
    </source>
</reference>
<evidence type="ECO:0000313" key="7">
    <source>
        <dbReference type="EMBL" id="KIW93564.1"/>
    </source>
</evidence>
<dbReference type="Gene3D" id="4.10.240.10">
    <property type="entry name" value="Zn(2)-C6 fungal-type DNA-binding domain"/>
    <property type="match status" value="1"/>
</dbReference>
<protein>
    <recommendedName>
        <fullName evidence="6">Zn(2)-C6 fungal-type domain-containing protein</fullName>
    </recommendedName>
</protein>
<dbReference type="EMBL" id="KN846987">
    <property type="protein sequence ID" value="KIW93564.1"/>
    <property type="molecule type" value="Genomic_DNA"/>
</dbReference>
<sequence>MPSPPNARPIKPAKETPSKTSRKKTPSARISAACEACKKRKTKCTGSPPPCHLCETLGTECVIDLSLDMRRRAALQRTLDESRTYQDALNNLLDGIREGPTSRLEAMFDFIRSGASNQEITNALHQYSNRAPEDDDVDDPMSSHVDGSDSLVDAGKSPADTSSLGSVTSDSAKGKAPELSSPIATLLSSLRNASPPEGEAILRHLLALRSEDRFGLPLWTSEAKNLWESADVGTILPSVAERALWHPVLHLRSQSNRVEDRPQLNASSRRFSEGNPKTEQAETVSSDSPSPLAGLSRQSSRYPLITTDLPMSGLTVASSPATPYVELITNFPSGQPRLNEWDLCVAQEDQVTRLRVPRHLVLPLVIPDDSPMSRTYTDYVHGARRMLENGVPISDVLGATEKVAVDLFFRPRRATDKFDCASWACEVSRSFDTDIFVRLASAYLLTHMMRWLLVPTLENYQKLPDMMKPTPAQCMVPHIGAIETIPLPPVRDAAINKLRDWLTPLIQAEWGVNWPHGLDSAVEQDVLMGTTVLTQKFIEHVTIYDNWSVGSRFLVTFPEVVGRIRIHELG</sequence>
<feature type="region of interest" description="Disordered" evidence="5">
    <location>
        <begin position="255"/>
        <end position="299"/>
    </location>
</feature>
<dbReference type="AlphaFoldDB" id="A0A0D2I9V1"/>
<organism evidence="7 8">
    <name type="scientific">Cladophialophora bantiana (strain ATCC 10958 / CBS 173.52 / CDC B-1940 / NIH 8579)</name>
    <name type="common">Xylohypha bantiana</name>
    <dbReference type="NCBI Taxonomy" id="1442370"/>
    <lineage>
        <taxon>Eukaryota</taxon>
        <taxon>Fungi</taxon>
        <taxon>Dikarya</taxon>
        <taxon>Ascomycota</taxon>
        <taxon>Pezizomycotina</taxon>
        <taxon>Eurotiomycetes</taxon>
        <taxon>Chaetothyriomycetidae</taxon>
        <taxon>Chaetothyriales</taxon>
        <taxon>Herpotrichiellaceae</taxon>
        <taxon>Cladophialophora</taxon>
    </lineage>
</organism>
<feature type="region of interest" description="Disordered" evidence="5">
    <location>
        <begin position="130"/>
        <end position="178"/>
    </location>
</feature>
<feature type="region of interest" description="Disordered" evidence="5">
    <location>
        <begin position="1"/>
        <end position="29"/>
    </location>
</feature>
<evidence type="ECO:0000256" key="4">
    <source>
        <dbReference type="ARBA" id="ARBA00023242"/>
    </source>
</evidence>
<dbReference type="PANTHER" id="PTHR47256:SF3">
    <property type="entry name" value="ZN(II)2CYS6 TRANSCRIPTION FACTOR (EUROFUNG)"/>
    <property type="match status" value="1"/>
</dbReference>
<evidence type="ECO:0000313" key="8">
    <source>
        <dbReference type="Proteomes" id="UP000053789"/>
    </source>
</evidence>
<dbReference type="SUPFAM" id="SSF57701">
    <property type="entry name" value="Zn2/Cys6 DNA-binding domain"/>
    <property type="match status" value="1"/>
</dbReference>
<dbReference type="PROSITE" id="PS00463">
    <property type="entry name" value="ZN2_CY6_FUNGAL_1"/>
    <property type="match status" value="1"/>
</dbReference>
<dbReference type="PROSITE" id="PS50048">
    <property type="entry name" value="ZN2_CY6_FUNGAL_2"/>
    <property type="match status" value="1"/>
</dbReference>
<dbReference type="InterPro" id="IPR036864">
    <property type="entry name" value="Zn2-C6_fun-type_DNA-bd_sf"/>
</dbReference>
<keyword evidence="2" id="KW-0238">DNA-binding</keyword>
<proteinExistence type="predicted"/>
<evidence type="ECO:0000256" key="2">
    <source>
        <dbReference type="ARBA" id="ARBA00023125"/>
    </source>
</evidence>
<dbReference type="GO" id="GO:0000981">
    <property type="term" value="F:DNA-binding transcription factor activity, RNA polymerase II-specific"/>
    <property type="evidence" value="ECO:0007669"/>
    <property type="project" value="InterPro"/>
</dbReference>
<dbReference type="Proteomes" id="UP000053789">
    <property type="component" value="Unassembled WGS sequence"/>
</dbReference>
<dbReference type="VEuPathDB" id="FungiDB:Z519_06169"/>
<dbReference type="RefSeq" id="XP_016620233.1">
    <property type="nucleotide sequence ID" value="XM_016763909.1"/>
</dbReference>
<dbReference type="SMART" id="SM00066">
    <property type="entry name" value="GAL4"/>
    <property type="match status" value="1"/>
</dbReference>
<keyword evidence="3" id="KW-0804">Transcription</keyword>
<name>A0A0D2I9V1_CLAB1</name>
<accession>A0A0D2I9V1</accession>
<gene>
    <name evidence="7" type="ORF">Z519_06169</name>
</gene>